<protein>
    <recommendedName>
        <fullName evidence="1">GmrSD restriction endonucleases C-terminal domain-containing protein</fullName>
    </recommendedName>
</protein>
<keyword evidence="3" id="KW-1185">Reference proteome</keyword>
<dbReference type="PANTHER" id="PTHR24094">
    <property type="entry name" value="SECRETED PROTEIN"/>
    <property type="match status" value="1"/>
</dbReference>
<dbReference type="RefSeq" id="WP_161249660.1">
    <property type="nucleotide sequence ID" value="NZ_BMUU01000003.1"/>
</dbReference>
<gene>
    <name evidence="2" type="ORF">GCM10010326_25260</name>
</gene>
<organism evidence="2 3">
    <name type="scientific">Streptomyces xanthochromogenes</name>
    <dbReference type="NCBI Taxonomy" id="67384"/>
    <lineage>
        <taxon>Bacteria</taxon>
        <taxon>Bacillati</taxon>
        <taxon>Actinomycetota</taxon>
        <taxon>Actinomycetes</taxon>
        <taxon>Kitasatosporales</taxon>
        <taxon>Streptomycetaceae</taxon>
        <taxon>Streptomyces</taxon>
    </lineage>
</organism>
<dbReference type="PROSITE" id="PS51257">
    <property type="entry name" value="PROKAR_LIPOPROTEIN"/>
    <property type="match status" value="1"/>
</dbReference>
<accession>A0ABQ3A0I6</accession>
<feature type="domain" description="GmrSD restriction endonucleases C-terminal" evidence="1">
    <location>
        <begin position="80"/>
        <end position="212"/>
    </location>
</feature>
<sequence length="226" mass="24229">MRMYRIALPVTALAASLVLTGCGGDVGTGKSGAPGPKGAAGSALAAVDALPVKGRAPKTGYTRDQFGKGWTDTDHNGCETREDILKRDLKDVKLKDKCDVTSGTLVHDPYTGESITFKRGASKIDIDHVVALSDAWQKGAQQWDKQKRAAFANDPLNLIAVDASANRRKSDGDAATWLPPYKAYRCTYVADQVAVKKKYGVWLTDAEKSAMKTVLDGCRDQKLPAG</sequence>
<reference evidence="3" key="1">
    <citation type="journal article" date="2019" name="Int. J. Syst. Evol. Microbiol.">
        <title>The Global Catalogue of Microorganisms (GCM) 10K type strain sequencing project: providing services to taxonomists for standard genome sequencing and annotation.</title>
        <authorList>
            <consortium name="The Broad Institute Genomics Platform"/>
            <consortium name="The Broad Institute Genome Sequencing Center for Infectious Disease"/>
            <person name="Wu L."/>
            <person name="Ma J."/>
        </authorList>
    </citation>
    <scope>NUCLEOTIDE SEQUENCE [LARGE SCALE GENOMIC DNA]</scope>
    <source>
        <strain evidence="3">JCM 4594</strain>
    </source>
</reference>
<evidence type="ECO:0000313" key="2">
    <source>
        <dbReference type="EMBL" id="GGY30232.1"/>
    </source>
</evidence>
<dbReference type="Proteomes" id="UP000600946">
    <property type="component" value="Unassembled WGS sequence"/>
</dbReference>
<comment type="caution">
    <text evidence="2">The sequence shown here is derived from an EMBL/GenBank/DDBJ whole genome shotgun (WGS) entry which is preliminary data.</text>
</comment>
<evidence type="ECO:0000259" key="1">
    <source>
        <dbReference type="Pfam" id="PF07510"/>
    </source>
</evidence>
<evidence type="ECO:0000313" key="3">
    <source>
        <dbReference type="Proteomes" id="UP000600946"/>
    </source>
</evidence>
<dbReference type="Pfam" id="PF07510">
    <property type="entry name" value="GmrSD_C"/>
    <property type="match status" value="1"/>
</dbReference>
<name>A0ABQ3A0I6_9ACTN</name>
<proteinExistence type="predicted"/>
<dbReference type="PANTHER" id="PTHR24094:SF15">
    <property type="entry name" value="AMP-DEPENDENT SYNTHETASE_LIGASE DOMAIN-CONTAINING PROTEIN-RELATED"/>
    <property type="match status" value="1"/>
</dbReference>
<dbReference type="GeneID" id="96290495"/>
<dbReference type="InterPro" id="IPR011089">
    <property type="entry name" value="GmrSD_C"/>
</dbReference>
<dbReference type="EMBL" id="BMUU01000003">
    <property type="protein sequence ID" value="GGY30232.1"/>
    <property type="molecule type" value="Genomic_DNA"/>
</dbReference>